<reference evidence="1" key="1">
    <citation type="submission" date="2021-06" db="EMBL/GenBank/DDBJ databases">
        <authorList>
            <person name="Kallberg Y."/>
            <person name="Tangrot J."/>
            <person name="Rosling A."/>
        </authorList>
    </citation>
    <scope>NUCLEOTIDE SEQUENCE</scope>
    <source>
        <strain evidence="1">UK204</strain>
    </source>
</reference>
<organism evidence="1 2">
    <name type="scientific">Funneliformis caledonium</name>
    <dbReference type="NCBI Taxonomy" id="1117310"/>
    <lineage>
        <taxon>Eukaryota</taxon>
        <taxon>Fungi</taxon>
        <taxon>Fungi incertae sedis</taxon>
        <taxon>Mucoromycota</taxon>
        <taxon>Glomeromycotina</taxon>
        <taxon>Glomeromycetes</taxon>
        <taxon>Glomerales</taxon>
        <taxon>Glomeraceae</taxon>
        <taxon>Funneliformis</taxon>
    </lineage>
</organism>
<dbReference type="GO" id="GO:0003712">
    <property type="term" value="F:transcription coregulator activity"/>
    <property type="evidence" value="ECO:0007669"/>
    <property type="project" value="TreeGrafter"/>
</dbReference>
<dbReference type="InterPro" id="IPR004127">
    <property type="entry name" value="Prefoldin_subunit_alpha"/>
</dbReference>
<keyword evidence="2" id="KW-1185">Reference proteome</keyword>
<dbReference type="AlphaFoldDB" id="A0A9N9BAB7"/>
<dbReference type="InterPro" id="IPR009053">
    <property type="entry name" value="Prefoldin"/>
</dbReference>
<comment type="caution">
    <text evidence="1">The sequence shown here is derived from an EMBL/GenBank/DDBJ whole genome shotgun (WGS) entry which is preliminary data.</text>
</comment>
<dbReference type="PANTHER" id="PTHR13345">
    <property type="entry name" value="MEDIATOR OF RNA POLYMERASE II TRANSCRIPTION SUBUNIT 10"/>
    <property type="match status" value="1"/>
</dbReference>
<dbReference type="Proteomes" id="UP000789570">
    <property type="component" value="Unassembled WGS sequence"/>
</dbReference>
<name>A0A9N9BAB7_9GLOM</name>
<dbReference type="PANTHER" id="PTHR13345:SF9">
    <property type="entry name" value="PROTEIN UXT"/>
    <property type="match status" value="1"/>
</dbReference>
<sequence length="93" mass="10806">MVDLGSNFYCQAKVPDTTYIYVNIGFGFHVQLTLDEAIGFIEKKEKLLQKKSDQYTRDIAKINAHIKLVYEALKEILNLQKGEETTLRDDLYF</sequence>
<evidence type="ECO:0000313" key="2">
    <source>
        <dbReference type="Proteomes" id="UP000789570"/>
    </source>
</evidence>
<proteinExistence type="predicted"/>
<dbReference type="GO" id="GO:0016592">
    <property type="term" value="C:mediator complex"/>
    <property type="evidence" value="ECO:0007669"/>
    <property type="project" value="TreeGrafter"/>
</dbReference>
<evidence type="ECO:0000313" key="1">
    <source>
        <dbReference type="EMBL" id="CAG8556486.1"/>
    </source>
</evidence>
<gene>
    <name evidence="1" type="ORF">FCALED_LOCUS6381</name>
</gene>
<protein>
    <submittedName>
        <fullName evidence="1">11664_t:CDS:1</fullName>
    </submittedName>
</protein>
<dbReference type="SUPFAM" id="SSF46579">
    <property type="entry name" value="Prefoldin"/>
    <property type="match status" value="1"/>
</dbReference>
<dbReference type="CDD" id="cd23158">
    <property type="entry name" value="Prefoldin_UXT"/>
    <property type="match status" value="1"/>
</dbReference>
<dbReference type="Gene3D" id="1.10.287.370">
    <property type="match status" value="1"/>
</dbReference>
<dbReference type="EMBL" id="CAJVPQ010001511">
    <property type="protein sequence ID" value="CAG8556486.1"/>
    <property type="molecule type" value="Genomic_DNA"/>
</dbReference>
<dbReference type="Pfam" id="PF02996">
    <property type="entry name" value="Prefoldin"/>
    <property type="match status" value="1"/>
</dbReference>
<dbReference type="GO" id="GO:0045944">
    <property type="term" value="P:positive regulation of transcription by RNA polymerase II"/>
    <property type="evidence" value="ECO:0007669"/>
    <property type="project" value="TreeGrafter"/>
</dbReference>
<dbReference type="OrthoDB" id="433124at2759"/>
<accession>A0A9N9BAB7</accession>